<keyword evidence="9" id="KW-0472">Membrane</keyword>
<keyword evidence="3 11" id="KW-0597">Phosphoprotein</keyword>
<sequence>MKNKVVLIVDDNALNRRVFENILMHNYSFESAGDGLEAIEKLKSGNYDLVLMDIQMPRLDGISALKQIREDNLTESPIIAVSAYSNQADREYFLSTGFDDFIAKPVKPKDLLETIHFHLEYHDKNEVLADSTSMDNGTLDETVILQLLKFNSLENIRSVYVDFLEEAENLLSGIKKSLILKNFDDIGGKLHIIKGNSGTLGINDVFRVSASFESDIKEARYENAEGHCATLEKSIDVFKEKLLNQKLFEKYE</sequence>
<evidence type="ECO:0000256" key="10">
    <source>
        <dbReference type="PROSITE-ProRule" id="PRU00110"/>
    </source>
</evidence>
<feature type="domain" description="Response regulatory" evidence="12">
    <location>
        <begin position="5"/>
        <end position="119"/>
    </location>
</feature>
<evidence type="ECO:0000313" key="14">
    <source>
        <dbReference type="EMBL" id="EON76070.1"/>
    </source>
</evidence>
<feature type="domain" description="HPt" evidence="13">
    <location>
        <begin position="152"/>
        <end position="245"/>
    </location>
</feature>
<keyword evidence="5" id="KW-0547">Nucleotide-binding</keyword>
<accession>R7ZPP9</accession>
<evidence type="ECO:0000256" key="3">
    <source>
        <dbReference type="ARBA" id="ARBA00022553"/>
    </source>
</evidence>
<evidence type="ECO:0000259" key="12">
    <source>
        <dbReference type="PROSITE" id="PS50110"/>
    </source>
</evidence>
<organism evidence="14 15">
    <name type="scientific">Lunatimonas lonarensis</name>
    <dbReference type="NCBI Taxonomy" id="1232681"/>
    <lineage>
        <taxon>Bacteria</taxon>
        <taxon>Pseudomonadati</taxon>
        <taxon>Bacteroidota</taxon>
        <taxon>Cytophagia</taxon>
        <taxon>Cytophagales</taxon>
        <taxon>Cyclobacteriaceae</taxon>
    </lineage>
</organism>
<dbReference type="SUPFAM" id="SSF47226">
    <property type="entry name" value="Histidine-containing phosphotransfer domain, HPT domain"/>
    <property type="match status" value="1"/>
</dbReference>
<dbReference type="GO" id="GO:0004672">
    <property type="term" value="F:protein kinase activity"/>
    <property type="evidence" value="ECO:0007669"/>
    <property type="project" value="UniProtKB-ARBA"/>
</dbReference>
<keyword evidence="7" id="KW-1133">Transmembrane helix</keyword>
<dbReference type="GO" id="GO:0005886">
    <property type="term" value="C:plasma membrane"/>
    <property type="evidence" value="ECO:0007669"/>
    <property type="project" value="UniProtKB-SubCell"/>
</dbReference>
<dbReference type="Gene3D" id="1.20.120.160">
    <property type="entry name" value="HPT domain"/>
    <property type="match status" value="1"/>
</dbReference>
<dbReference type="InterPro" id="IPR001789">
    <property type="entry name" value="Sig_transdc_resp-reg_receiver"/>
</dbReference>
<evidence type="ECO:0000256" key="7">
    <source>
        <dbReference type="ARBA" id="ARBA00022989"/>
    </source>
</evidence>
<evidence type="ECO:0000256" key="6">
    <source>
        <dbReference type="ARBA" id="ARBA00022840"/>
    </source>
</evidence>
<dbReference type="GO" id="GO:0005524">
    <property type="term" value="F:ATP binding"/>
    <property type="evidence" value="ECO:0007669"/>
    <property type="project" value="UniProtKB-KW"/>
</dbReference>
<dbReference type="PROSITE" id="PS50894">
    <property type="entry name" value="HPT"/>
    <property type="match status" value="1"/>
</dbReference>
<dbReference type="RefSeq" id="WP_010855331.1">
    <property type="nucleotide sequence ID" value="NZ_AQHR01000088.1"/>
</dbReference>
<evidence type="ECO:0000256" key="2">
    <source>
        <dbReference type="ARBA" id="ARBA00022475"/>
    </source>
</evidence>
<dbReference type="Gene3D" id="3.40.50.2300">
    <property type="match status" value="1"/>
</dbReference>
<dbReference type="InterPro" id="IPR036641">
    <property type="entry name" value="HPT_dom_sf"/>
</dbReference>
<dbReference type="OrthoDB" id="9796457at2"/>
<feature type="modified residue" description="4-aspartylphosphate" evidence="11">
    <location>
        <position position="53"/>
    </location>
</feature>
<name>R7ZPP9_9BACT</name>
<keyword evidence="6" id="KW-0067">ATP-binding</keyword>
<evidence type="ECO:0000256" key="8">
    <source>
        <dbReference type="ARBA" id="ARBA00023012"/>
    </source>
</evidence>
<dbReference type="Proteomes" id="UP000013909">
    <property type="component" value="Unassembled WGS sequence"/>
</dbReference>
<evidence type="ECO:0000256" key="1">
    <source>
        <dbReference type="ARBA" id="ARBA00004651"/>
    </source>
</evidence>
<evidence type="ECO:0000256" key="4">
    <source>
        <dbReference type="ARBA" id="ARBA00022692"/>
    </source>
</evidence>
<keyword evidence="14" id="KW-0418">Kinase</keyword>
<protein>
    <submittedName>
        <fullName evidence="14">Sensory box histidine kinase/response regulator</fullName>
    </submittedName>
</protein>
<keyword evidence="8" id="KW-0902">Two-component regulatory system</keyword>
<dbReference type="EMBL" id="AQHR01000088">
    <property type="protein sequence ID" value="EON76070.1"/>
    <property type="molecule type" value="Genomic_DNA"/>
</dbReference>
<dbReference type="CDD" id="cd17546">
    <property type="entry name" value="REC_hyHK_CKI1_RcsC-like"/>
    <property type="match status" value="1"/>
</dbReference>
<keyword evidence="14" id="KW-0808">Transferase</keyword>
<gene>
    <name evidence="14" type="ORF">ADIS_3198</name>
</gene>
<dbReference type="PANTHER" id="PTHR45339:SF1">
    <property type="entry name" value="HYBRID SIGNAL TRANSDUCTION HISTIDINE KINASE J"/>
    <property type="match status" value="1"/>
</dbReference>
<keyword evidence="15" id="KW-1185">Reference proteome</keyword>
<evidence type="ECO:0000259" key="13">
    <source>
        <dbReference type="PROSITE" id="PS50894"/>
    </source>
</evidence>
<evidence type="ECO:0000256" key="11">
    <source>
        <dbReference type="PROSITE-ProRule" id="PRU00169"/>
    </source>
</evidence>
<dbReference type="PROSITE" id="PS50110">
    <property type="entry name" value="RESPONSE_REGULATORY"/>
    <property type="match status" value="1"/>
</dbReference>
<dbReference type="GO" id="GO:0000160">
    <property type="term" value="P:phosphorelay signal transduction system"/>
    <property type="evidence" value="ECO:0007669"/>
    <property type="project" value="UniProtKB-KW"/>
</dbReference>
<dbReference type="InterPro" id="IPR008207">
    <property type="entry name" value="Sig_transdc_His_kin_Hpt_dom"/>
</dbReference>
<evidence type="ECO:0000256" key="9">
    <source>
        <dbReference type="ARBA" id="ARBA00023136"/>
    </source>
</evidence>
<keyword evidence="4" id="KW-0812">Transmembrane</keyword>
<proteinExistence type="predicted"/>
<dbReference type="Pfam" id="PF01627">
    <property type="entry name" value="Hpt"/>
    <property type="match status" value="1"/>
</dbReference>
<keyword evidence="2" id="KW-1003">Cell membrane</keyword>
<evidence type="ECO:0000313" key="15">
    <source>
        <dbReference type="Proteomes" id="UP000013909"/>
    </source>
</evidence>
<comment type="subcellular location">
    <subcellularLocation>
        <location evidence="1">Cell membrane</location>
        <topology evidence="1">Multi-pass membrane protein</topology>
    </subcellularLocation>
</comment>
<dbReference type="SMART" id="SM00448">
    <property type="entry name" value="REC"/>
    <property type="match status" value="1"/>
</dbReference>
<dbReference type="STRING" id="1232681.ADIS_3198"/>
<dbReference type="PANTHER" id="PTHR45339">
    <property type="entry name" value="HYBRID SIGNAL TRANSDUCTION HISTIDINE KINASE J"/>
    <property type="match status" value="1"/>
</dbReference>
<dbReference type="SUPFAM" id="SSF52172">
    <property type="entry name" value="CheY-like"/>
    <property type="match status" value="1"/>
</dbReference>
<reference evidence="14 15" key="1">
    <citation type="submission" date="2013-02" db="EMBL/GenBank/DDBJ databases">
        <title>A novel strain isolated from Lonar lake, Maharashtra, India.</title>
        <authorList>
            <person name="Singh A."/>
        </authorList>
    </citation>
    <scope>NUCLEOTIDE SEQUENCE [LARGE SCALE GENOMIC DNA]</scope>
    <source>
        <strain evidence="14 15">AK24</strain>
    </source>
</reference>
<comment type="caution">
    <text evidence="14">The sequence shown here is derived from an EMBL/GenBank/DDBJ whole genome shotgun (WGS) entry which is preliminary data.</text>
</comment>
<feature type="modified residue" description="Phosphohistidine" evidence="10">
    <location>
        <position position="191"/>
    </location>
</feature>
<dbReference type="InterPro" id="IPR011006">
    <property type="entry name" value="CheY-like_superfamily"/>
</dbReference>
<evidence type="ECO:0000256" key="5">
    <source>
        <dbReference type="ARBA" id="ARBA00022741"/>
    </source>
</evidence>
<dbReference type="AlphaFoldDB" id="R7ZPP9"/>
<dbReference type="Pfam" id="PF00072">
    <property type="entry name" value="Response_reg"/>
    <property type="match status" value="1"/>
</dbReference>